<dbReference type="Proteomes" id="UP000198964">
    <property type="component" value="Unassembled WGS sequence"/>
</dbReference>
<dbReference type="EMBL" id="FONW01000001">
    <property type="protein sequence ID" value="SFE70265.1"/>
    <property type="molecule type" value="Genomic_DNA"/>
</dbReference>
<gene>
    <name evidence="1" type="ORF">SAMN05216283_101796</name>
</gene>
<evidence type="ECO:0000313" key="2">
    <source>
        <dbReference type="Proteomes" id="UP000198964"/>
    </source>
</evidence>
<proteinExistence type="predicted"/>
<evidence type="ECO:0000313" key="1">
    <source>
        <dbReference type="EMBL" id="SFE70265.1"/>
    </source>
</evidence>
<dbReference type="AlphaFoldDB" id="A0A1I2CQ37"/>
<reference evidence="1 2" key="1">
    <citation type="submission" date="2016-10" db="EMBL/GenBank/DDBJ databases">
        <authorList>
            <person name="de Groot N.N."/>
        </authorList>
    </citation>
    <scope>NUCLEOTIDE SEQUENCE [LARGE SCALE GENOMIC DNA]</scope>
    <source>
        <strain evidence="1 2">CGMCC 1.9156</strain>
    </source>
</reference>
<accession>A0A1I2CQ37</accession>
<sequence length="118" mass="13362">MLSQTEKNWLLKIATIGSFFLLLILILGASAGTSTSNTDLQEDTLLQCDLQTLDVTLDLNSAEEENKTDAIRLIPEVVRKSYHSFRLRFIKRLPVYTSVLRYTAWLSRVGNLSPPAYE</sequence>
<name>A0A1I2CQ37_9BACT</name>
<protein>
    <submittedName>
        <fullName evidence="1">Uncharacterized protein</fullName>
    </submittedName>
</protein>
<keyword evidence="2" id="KW-1185">Reference proteome</keyword>
<organism evidence="1 2">
    <name type="scientific">Sunxiuqinia elliptica</name>
    <dbReference type="NCBI Taxonomy" id="655355"/>
    <lineage>
        <taxon>Bacteria</taxon>
        <taxon>Pseudomonadati</taxon>
        <taxon>Bacteroidota</taxon>
        <taxon>Bacteroidia</taxon>
        <taxon>Marinilabiliales</taxon>
        <taxon>Prolixibacteraceae</taxon>
        <taxon>Sunxiuqinia</taxon>
    </lineage>
</organism>